<evidence type="ECO:0000313" key="5">
    <source>
        <dbReference type="Proteomes" id="UP000603141"/>
    </source>
</evidence>
<keyword evidence="4" id="KW-0482">Metalloprotease</keyword>
<feature type="transmembrane region" description="Helical" evidence="2">
    <location>
        <begin position="236"/>
        <end position="260"/>
    </location>
</feature>
<evidence type="ECO:0000256" key="2">
    <source>
        <dbReference type="SAM" id="Phobius"/>
    </source>
</evidence>
<feature type="region of interest" description="Disordered" evidence="1">
    <location>
        <begin position="1"/>
        <end position="21"/>
    </location>
</feature>
<dbReference type="GO" id="GO:0080120">
    <property type="term" value="P:CAAX-box protein maturation"/>
    <property type="evidence" value="ECO:0007669"/>
    <property type="project" value="UniProtKB-ARBA"/>
</dbReference>
<feature type="transmembrane region" description="Helical" evidence="2">
    <location>
        <begin position="51"/>
        <end position="70"/>
    </location>
</feature>
<name>A0A934S7A0_9BACT</name>
<accession>A0A934S7A0</accession>
<dbReference type="EMBL" id="JAENIJ010000018">
    <property type="protein sequence ID" value="MBK1883153.1"/>
    <property type="molecule type" value="Genomic_DNA"/>
</dbReference>
<keyword evidence="4" id="KW-0378">Hydrolase</keyword>
<comment type="caution">
    <text evidence="4">The sequence shown here is derived from an EMBL/GenBank/DDBJ whole genome shotgun (WGS) entry which is preliminary data.</text>
</comment>
<dbReference type="RefSeq" id="WP_200270991.1">
    <property type="nucleotide sequence ID" value="NZ_JAENIJ010000018.1"/>
</dbReference>
<evidence type="ECO:0000259" key="3">
    <source>
        <dbReference type="Pfam" id="PF02517"/>
    </source>
</evidence>
<sequence>MTFHAGQTLDSSGIRQGRTDRESKSKHAFLFAAAGYGDRVQTEANRDMFKIWLFAVVTLGAGAVCCPWIYNGCMALYEVTANRQTIGPMERLGGVFHHWPYGSFFVLSLSICAMIAVVPFFAWLRISSRNRNLWIQPWSLRLPENTVLPDPGQPLKKNPLGQLQWITGLILMAGIMLIIGYCLTKTGSFAWITPTPELRRWIWRLLIHSVLLATFLEVFFRGIVMGIFLRAHRPAIALLAAAIFSTLYQIAFHPSAAVGVPDPEALLAGVHFLTGQFSRLVSPIALVAELIPVFCTGFLFAYARWRTGSLWLPVGLHTGWIFANELFMRVATPIERKDWFARLLAGDGLQHGLLPLIGIGLTTMLVHFLISHHAENSPPAA</sequence>
<feature type="transmembrane region" description="Helical" evidence="2">
    <location>
        <begin position="201"/>
        <end position="224"/>
    </location>
</feature>
<organism evidence="4 5">
    <name type="scientific">Luteolibacter pohnpeiensis</name>
    <dbReference type="NCBI Taxonomy" id="454153"/>
    <lineage>
        <taxon>Bacteria</taxon>
        <taxon>Pseudomonadati</taxon>
        <taxon>Verrucomicrobiota</taxon>
        <taxon>Verrucomicrobiia</taxon>
        <taxon>Verrucomicrobiales</taxon>
        <taxon>Verrucomicrobiaceae</taxon>
        <taxon>Luteolibacter</taxon>
    </lineage>
</organism>
<keyword evidence="2" id="KW-0812">Transmembrane</keyword>
<dbReference type="Proteomes" id="UP000603141">
    <property type="component" value="Unassembled WGS sequence"/>
</dbReference>
<evidence type="ECO:0000313" key="4">
    <source>
        <dbReference type="EMBL" id="MBK1883153.1"/>
    </source>
</evidence>
<proteinExistence type="predicted"/>
<dbReference type="Pfam" id="PF02517">
    <property type="entry name" value="Rce1-like"/>
    <property type="match status" value="1"/>
</dbReference>
<keyword evidence="4" id="KW-0645">Protease</keyword>
<gene>
    <name evidence="4" type="ORF">JIN85_12045</name>
</gene>
<keyword evidence="5" id="KW-1185">Reference proteome</keyword>
<feature type="transmembrane region" description="Helical" evidence="2">
    <location>
        <begin position="280"/>
        <end position="303"/>
    </location>
</feature>
<evidence type="ECO:0000256" key="1">
    <source>
        <dbReference type="SAM" id="MobiDB-lite"/>
    </source>
</evidence>
<feature type="transmembrane region" description="Helical" evidence="2">
    <location>
        <begin position="310"/>
        <end position="332"/>
    </location>
</feature>
<feature type="transmembrane region" description="Helical" evidence="2">
    <location>
        <begin position="163"/>
        <end position="181"/>
    </location>
</feature>
<dbReference type="AlphaFoldDB" id="A0A934S7A0"/>
<feature type="domain" description="CAAX prenyl protease 2/Lysostaphin resistance protein A-like" evidence="3">
    <location>
        <begin position="201"/>
        <end position="320"/>
    </location>
</feature>
<feature type="transmembrane region" description="Helical" evidence="2">
    <location>
        <begin position="101"/>
        <end position="124"/>
    </location>
</feature>
<dbReference type="InterPro" id="IPR003675">
    <property type="entry name" value="Rce1/LyrA-like_dom"/>
</dbReference>
<keyword evidence="2" id="KW-0472">Membrane</keyword>
<protein>
    <submittedName>
        <fullName evidence="4">CPBP family intramembrane metalloprotease</fullName>
    </submittedName>
</protein>
<dbReference type="GO" id="GO:0008237">
    <property type="term" value="F:metallopeptidase activity"/>
    <property type="evidence" value="ECO:0007669"/>
    <property type="project" value="UniProtKB-KW"/>
</dbReference>
<feature type="transmembrane region" description="Helical" evidence="2">
    <location>
        <begin position="352"/>
        <end position="370"/>
    </location>
</feature>
<keyword evidence="2" id="KW-1133">Transmembrane helix</keyword>
<dbReference type="GO" id="GO:0004175">
    <property type="term" value="F:endopeptidase activity"/>
    <property type="evidence" value="ECO:0007669"/>
    <property type="project" value="UniProtKB-ARBA"/>
</dbReference>
<reference evidence="4" key="1">
    <citation type="submission" date="2021-01" db="EMBL/GenBank/DDBJ databases">
        <title>Modified the classification status of verrucomicrobia.</title>
        <authorList>
            <person name="Feng X."/>
        </authorList>
    </citation>
    <scope>NUCLEOTIDE SEQUENCE</scope>
    <source>
        <strain evidence="4">KCTC 22041</strain>
    </source>
</reference>